<dbReference type="InterPro" id="IPR036864">
    <property type="entry name" value="Zn2-C6_fun-type_DNA-bd_sf"/>
</dbReference>
<comment type="caution">
    <text evidence="6">The sequence shown here is derived from an EMBL/GenBank/DDBJ whole genome shotgun (WGS) entry which is preliminary data.</text>
</comment>
<evidence type="ECO:0000313" key="7">
    <source>
        <dbReference type="Proteomes" id="UP000717696"/>
    </source>
</evidence>
<dbReference type="GO" id="GO:0008270">
    <property type="term" value="F:zinc ion binding"/>
    <property type="evidence" value="ECO:0007669"/>
    <property type="project" value="InterPro"/>
</dbReference>
<dbReference type="InterPro" id="IPR007219">
    <property type="entry name" value="XnlR_reg_dom"/>
</dbReference>
<evidence type="ECO:0000256" key="3">
    <source>
        <dbReference type="SAM" id="MobiDB-lite"/>
    </source>
</evidence>
<name>A0A9P9EX43_9HYPO</name>
<gene>
    <name evidence="6" type="ORF">B0J13DRAFT_524621</name>
</gene>
<keyword evidence="4" id="KW-1133">Transmembrane helix</keyword>
<evidence type="ECO:0000256" key="1">
    <source>
        <dbReference type="ARBA" id="ARBA00022723"/>
    </source>
</evidence>
<dbReference type="GO" id="GO:0000981">
    <property type="term" value="F:DNA-binding transcription factor activity, RNA polymerase II-specific"/>
    <property type="evidence" value="ECO:0007669"/>
    <property type="project" value="InterPro"/>
</dbReference>
<dbReference type="SMART" id="SM00906">
    <property type="entry name" value="Fungal_trans"/>
    <property type="match status" value="1"/>
</dbReference>
<evidence type="ECO:0000256" key="4">
    <source>
        <dbReference type="SAM" id="Phobius"/>
    </source>
</evidence>
<evidence type="ECO:0000259" key="5">
    <source>
        <dbReference type="SMART" id="SM00906"/>
    </source>
</evidence>
<dbReference type="GO" id="GO:0006351">
    <property type="term" value="P:DNA-templated transcription"/>
    <property type="evidence" value="ECO:0007669"/>
    <property type="project" value="InterPro"/>
</dbReference>
<feature type="region of interest" description="Disordered" evidence="3">
    <location>
        <begin position="86"/>
        <end position="117"/>
    </location>
</feature>
<dbReference type="Proteomes" id="UP000717696">
    <property type="component" value="Unassembled WGS sequence"/>
</dbReference>
<keyword evidence="2" id="KW-0539">Nucleus</keyword>
<evidence type="ECO:0000256" key="2">
    <source>
        <dbReference type="ARBA" id="ARBA00023242"/>
    </source>
</evidence>
<dbReference type="OrthoDB" id="4451586at2759"/>
<dbReference type="PANTHER" id="PTHR47425">
    <property type="entry name" value="FARB-RELATED"/>
    <property type="match status" value="1"/>
</dbReference>
<keyword evidence="7" id="KW-1185">Reference proteome</keyword>
<dbReference type="PANTHER" id="PTHR47425:SF2">
    <property type="entry name" value="FARB-RELATED"/>
    <property type="match status" value="1"/>
</dbReference>
<dbReference type="InterPro" id="IPR001138">
    <property type="entry name" value="Zn2Cys6_DnaBD"/>
</dbReference>
<evidence type="ECO:0000313" key="6">
    <source>
        <dbReference type="EMBL" id="KAH7146889.1"/>
    </source>
</evidence>
<feature type="compositionally biased region" description="Polar residues" evidence="3">
    <location>
        <begin position="89"/>
        <end position="102"/>
    </location>
</feature>
<accession>A0A9P9EX43</accession>
<protein>
    <submittedName>
        <fullName evidence="6">Fungal-specific transcription factor domain-containing protein</fullName>
    </submittedName>
</protein>
<reference evidence="6" key="1">
    <citation type="journal article" date="2021" name="Nat. Commun.">
        <title>Genetic determinants of endophytism in the Arabidopsis root mycobiome.</title>
        <authorList>
            <person name="Mesny F."/>
            <person name="Miyauchi S."/>
            <person name="Thiergart T."/>
            <person name="Pickel B."/>
            <person name="Atanasova L."/>
            <person name="Karlsson M."/>
            <person name="Huettel B."/>
            <person name="Barry K.W."/>
            <person name="Haridas S."/>
            <person name="Chen C."/>
            <person name="Bauer D."/>
            <person name="Andreopoulos W."/>
            <person name="Pangilinan J."/>
            <person name="LaButti K."/>
            <person name="Riley R."/>
            <person name="Lipzen A."/>
            <person name="Clum A."/>
            <person name="Drula E."/>
            <person name="Henrissat B."/>
            <person name="Kohler A."/>
            <person name="Grigoriev I.V."/>
            <person name="Martin F.M."/>
            <person name="Hacquard S."/>
        </authorList>
    </citation>
    <scope>NUCLEOTIDE SEQUENCE</scope>
    <source>
        <strain evidence="6">MPI-CAGE-AT-0021</strain>
    </source>
</reference>
<dbReference type="Pfam" id="PF04082">
    <property type="entry name" value="Fungal_trans"/>
    <property type="match status" value="1"/>
</dbReference>
<dbReference type="InterPro" id="IPR052761">
    <property type="entry name" value="Fungal_Detox/Toxin_TFs"/>
</dbReference>
<dbReference type="GO" id="GO:0003677">
    <property type="term" value="F:DNA binding"/>
    <property type="evidence" value="ECO:0007669"/>
    <property type="project" value="InterPro"/>
</dbReference>
<feature type="domain" description="Xylanolytic transcriptional activator regulatory" evidence="5">
    <location>
        <begin position="264"/>
        <end position="342"/>
    </location>
</feature>
<dbReference type="AlphaFoldDB" id="A0A9P9EX43"/>
<keyword evidence="4" id="KW-0812">Transmembrane</keyword>
<dbReference type="CDD" id="cd00067">
    <property type="entry name" value="GAL4"/>
    <property type="match status" value="1"/>
</dbReference>
<dbReference type="CDD" id="cd12148">
    <property type="entry name" value="fungal_TF_MHR"/>
    <property type="match status" value="1"/>
</dbReference>
<dbReference type="SUPFAM" id="SSF57701">
    <property type="entry name" value="Zn2/Cys6 DNA-binding domain"/>
    <property type="match status" value="1"/>
</dbReference>
<organism evidence="6 7">
    <name type="scientific">Dactylonectria estremocensis</name>
    <dbReference type="NCBI Taxonomy" id="1079267"/>
    <lineage>
        <taxon>Eukaryota</taxon>
        <taxon>Fungi</taxon>
        <taxon>Dikarya</taxon>
        <taxon>Ascomycota</taxon>
        <taxon>Pezizomycotina</taxon>
        <taxon>Sordariomycetes</taxon>
        <taxon>Hypocreomycetidae</taxon>
        <taxon>Hypocreales</taxon>
        <taxon>Nectriaceae</taxon>
        <taxon>Dactylonectria</taxon>
    </lineage>
</organism>
<feature type="region of interest" description="Disordered" evidence="3">
    <location>
        <begin position="1"/>
        <end position="41"/>
    </location>
</feature>
<proteinExistence type="predicted"/>
<keyword evidence="1" id="KW-0479">Metal-binding</keyword>
<sequence length="619" mass="69187">MASRARATLASDVPAGSQATSKAAREPLKTSQTSRVESHVPKRSRAASACVHCRARKVRCSAEDGTPCASCCWDEVDHLMNHFSDRSCRNSAQRSKPMSTALDQRVENDPYPRPSAEVQSIPNCDSSLLHFAFINDAAPSKDSQAGPLVDVPEMGRSPPRLPAFLRPLPPSITPEDADYLRAKGALTIPSVATQNALLNAFVNYVYPFMPLISLHEFLGIACRRDGANGQLLYDFDYESDPCTLIQALLLMTYWHESSDNQKDASHWIGVAISLAYTISSHPPPENTPKARPSGCESIQSPNLWKRIWWSCFMRDRLVALGLRRPMKIREAFDLSMLEVSDFEIQALSRTDTTQPVEFPLLHSIDMQQELALRCISKVKLCICLGHTLTVQYSILSRENVSPNDTTNSTMFLSPNKNSNIQTVEAVDMELMAWEASLPKCCEYRSLNARDATEGKSTITLHRTLLHMLHCATISALHRPRVLPAFLRRPSTPRSRVWNAATRITEMVMGLNHLKLEGFLPPGAIMAILPAMIVHMIEMKNSERRARERATQGFRECKFMMEQLREIYEVADFATEVLDAGMKKTGLDVKLDRDQLRLAILEHVSQEPYSGSPMPGEPLA</sequence>
<keyword evidence="4" id="KW-0472">Membrane</keyword>
<dbReference type="EMBL" id="JAGMUU010000008">
    <property type="protein sequence ID" value="KAH7146889.1"/>
    <property type="molecule type" value="Genomic_DNA"/>
</dbReference>
<feature type="transmembrane region" description="Helical" evidence="4">
    <location>
        <begin position="518"/>
        <end position="536"/>
    </location>
</feature>